<accession>A0ABS7CI07</accession>
<keyword evidence="2" id="KW-1185">Reference proteome</keyword>
<reference evidence="1 2" key="1">
    <citation type="submission" date="2021-07" db="EMBL/GenBank/DDBJ databases">
        <title>Paenibacillus radiodurans sp. nov., isolated from the southeastern edge of Tengger Desert.</title>
        <authorList>
            <person name="Zhang G."/>
        </authorList>
    </citation>
    <scope>NUCLEOTIDE SEQUENCE [LARGE SCALE GENOMIC DNA]</scope>
    <source>
        <strain evidence="1 2">CCM 7311</strain>
    </source>
</reference>
<organism evidence="1 2">
    <name type="scientific">Paenibacillus sepulcri</name>
    <dbReference type="NCBI Taxonomy" id="359917"/>
    <lineage>
        <taxon>Bacteria</taxon>
        <taxon>Bacillati</taxon>
        <taxon>Bacillota</taxon>
        <taxon>Bacilli</taxon>
        <taxon>Bacillales</taxon>
        <taxon>Paenibacillaceae</taxon>
        <taxon>Paenibacillus</taxon>
    </lineage>
</organism>
<dbReference type="EMBL" id="JAHZIK010002257">
    <property type="protein sequence ID" value="MBW7460484.1"/>
    <property type="molecule type" value="Genomic_DNA"/>
</dbReference>
<comment type="caution">
    <text evidence="1">The sequence shown here is derived from an EMBL/GenBank/DDBJ whole genome shotgun (WGS) entry which is preliminary data.</text>
</comment>
<evidence type="ECO:0000313" key="1">
    <source>
        <dbReference type="EMBL" id="MBW7460484.1"/>
    </source>
</evidence>
<dbReference type="RefSeq" id="WP_379114511.1">
    <property type="nucleotide sequence ID" value="NZ_JBHLVU010000051.1"/>
</dbReference>
<name>A0ABS7CI07_9BACL</name>
<protein>
    <submittedName>
        <fullName evidence="1">DUF3888 domain-containing protein</fullName>
    </submittedName>
</protein>
<sequence>MTKRNLVFGILLISLISFGYSTYAFQFDDPCQRTILTVLAPKIQEEINKYYKNKLTVSPTFAPYLGGNRVEFKTFTSHIDVNVTLIPYVGPHLDVGKDMIKFQIDNNGNVEVINYNHIEDYKLLPNWQHIIK</sequence>
<dbReference type="Pfam" id="PF13027">
    <property type="entry name" value="DUF3888"/>
    <property type="match status" value="1"/>
</dbReference>
<dbReference type="Proteomes" id="UP001519887">
    <property type="component" value="Unassembled WGS sequence"/>
</dbReference>
<gene>
    <name evidence="1" type="ORF">K0U00_41115</name>
</gene>
<evidence type="ECO:0000313" key="2">
    <source>
        <dbReference type="Proteomes" id="UP001519887"/>
    </source>
</evidence>
<dbReference type="InterPro" id="IPR024984">
    <property type="entry name" value="DUF3888"/>
</dbReference>
<proteinExistence type="predicted"/>